<dbReference type="AlphaFoldDB" id="A0AAE0K693"/>
<protein>
    <submittedName>
        <fullName evidence="1">Uncharacterized protein</fullName>
    </submittedName>
</protein>
<evidence type="ECO:0000313" key="2">
    <source>
        <dbReference type="Proteomes" id="UP001287356"/>
    </source>
</evidence>
<reference evidence="1" key="1">
    <citation type="journal article" date="2023" name="Mol. Phylogenet. Evol.">
        <title>Genome-scale phylogeny and comparative genomics of the fungal order Sordariales.</title>
        <authorList>
            <person name="Hensen N."/>
            <person name="Bonometti L."/>
            <person name="Westerberg I."/>
            <person name="Brannstrom I.O."/>
            <person name="Guillou S."/>
            <person name="Cros-Aarteil S."/>
            <person name="Calhoun S."/>
            <person name="Haridas S."/>
            <person name="Kuo A."/>
            <person name="Mondo S."/>
            <person name="Pangilinan J."/>
            <person name="Riley R."/>
            <person name="LaButti K."/>
            <person name="Andreopoulos B."/>
            <person name="Lipzen A."/>
            <person name="Chen C."/>
            <person name="Yan M."/>
            <person name="Daum C."/>
            <person name="Ng V."/>
            <person name="Clum A."/>
            <person name="Steindorff A."/>
            <person name="Ohm R.A."/>
            <person name="Martin F."/>
            <person name="Silar P."/>
            <person name="Natvig D.O."/>
            <person name="Lalanne C."/>
            <person name="Gautier V."/>
            <person name="Ament-Velasquez S.L."/>
            <person name="Kruys A."/>
            <person name="Hutchinson M.I."/>
            <person name="Powell A.J."/>
            <person name="Barry K."/>
            <person name="Miller A.N."/>
            <person name="Grigoriev I.V."/>
            <person name="Debuchy R."/>
            <person name="Gladieux P."/>
            <person name="Hiltunen Thoren M."/>
            <person name="Johannesson H."/>
        </authorList>
    </citation>
    <scope>NUCLEOTIDE SEQUENCE</scope>
    <source>
        <strain evidence="1">CBS 958.72</strain>
    </source>
</reference>
<name>A0AAE0K693_9PEZI</name>
<reference evidence="1" key="2">
    <citation type="submission" date="2023-06" db="EMBL/GenBank/DDBJ databases">
        <authorList>
            <consortium name="Lawrence Berkeley National Laboratory"/>
            <person name="Haridas S."/>
            <person name="Hensen N."/>
            <person name="Bonometti L."/>
            <person name="Westerberg I."/>
            <person name="Brannstrom I.O."/>
            <person name="Guillou S."/>
            <person name="Cros-Aarteil S."/>
            <person name="Calhoun S."/>
            <person name="Kuo A."/>
            <person name="Mondo S."/>
            <person name="Pangilinan J."/>
            <person name="Riley R."/>
            <person name="Labutti K."/>
            <person name="Andreopoulos B."/>
            <person name="Lipzen A."/>
            <person name="Chen C."/>
            <person name="Yanf M."/>
            <person name="Daum C."/>
            <person name="Ng V."/>
            <person name="Clum A."/>
            <person name="Steindorff A."/>
            <person name="Ohm R."/>
            <person name="Martin F."/>
            <person name="Silar P."/>
            <person name="Natvig D."/>
            <person name="Lalanne C."/>
            <person name="Gautier V."/>
            <person name="Ament-Velasquez S.L."/>
            <person name="Kruys A."/>
            <person name="Hutchinson M.I."/>
            <person name="Powell A.J."/>
            <person name="Barry K."/>
            <person name="Miller A.N."/>
            <person name="Grigoriev I.V."/>
            <person name="Debuchy R."/>
            <person name="Gladieux P."/>
            <person name="Thoren M.H."/>
            <person name="Johannesson H."/>
        </authorList>
    </citation>
    <scope>NUCLEOTIDE SEQUENCE</scope>
    <source>
        <strain evidence="1">CBS 958.72</strain>
    </source>
</reference>
<comment type="caution">
    <text evidence="1">The sequence shown here is derived from an EMBL/GenBank/DDBJ whole genome shotgun (WGS) entry which is preliminary data.</text>
</comment>
<accession>A0AAE0K693</accession>
<feature type="non-terminal residue" evidence="1">
    <location>
        <position position="142"/>
    </location>
</feature>
<dbReference type="Proteomes" id="UP001287356">
    <property type="component" value="Unassembled WGS sequence"/>
</dbReference>
<gene>
    <name evidence="1" type="ORF">B0T24DRAFT_486797</name>
</gene>
<organism evidence="1 2">
    <name type="scientific">Lasiosphaeria ovina</name>
    <dbReference type="NCBI Taxonomy" id="92902"/>
    <lineage>
        <taxon>Eukaryota</taxon>
        <taxon>Fungi</taxon>
        <taxon>Dikarya</taxon>
        <taxon>Ascomycota</taxon>
        <taxon>Pezizomycotina</taxon>
        <taxon>Sordariomycetes</taxon>
        <taxon>Sordariomycetidae</taxon>
        <taxon>Sordariales</taxon>
        <taxon>Lasiosphaeriaceae</taxon>
        <taxon>Lasiosphaeria</taxon>
    </lineage>
</organism>
<dbReference type="EMBL" id="JAULSN010000005">
    <property type="protein sequence ID" value="KAK3370953.1"/>
    <property type="molecule type" value="Genomic_DNA"/>
</dbReference>
<feature type="non-terminal residue" evidence="1">
    <location>
        <position position="1"/>
    </location>
</feature>
<evidence type="ECO:0000313" key="1">
    <source>
        <dbReference type="EMBL" id="KAK3370953.1"/>
    </source>
</evidence>
<keyword evidence="2" id="KW-1185">Reference proteome</keyword>
<sequence>IDTFADNCEKVLENWLALRGRTTLPSGICSSDPRILAVFKAVHSAIAYKDGSRLSWLAHVELIRVCRFIENIIKFERQSGLMHRKHGRTDASIALDIYKTSQAEPSRSQLHEYKRFARRWEEFAGPSPFLLLIYSDSVEAIV</sequence>
<proteinExistence type="predicted"/>